<evidence type="ECO:0000313" key="2">
    <source>
        <dbReference type="EMBL" id="CBN75318.1"/>
    </source>
</evidence>
<keyword evidence="1" id="KW-0812">Transmembrane</keyword>
<dbReference type="EMBL" id="FN649731">
    <property type="protein sequence ID" value="CBN75318.1"/>
    <property type="molecule type" value="Genomic_DNA"/>
</dbReference>
<organism evidence="2 3">
    <name type="scientific">Ectocarpus siliculosus</name>
    <name type="common">Brown alga</name>
    <name type="synonym">Conferva siliculosa</name>
    <dbReference type="NCBI Taxonomy" id="2880"/>
    <lineage>
        <taxon>Eukaryota</taxon>
        <taxon>Sar</taxon>
        <taxon>Stramenopiles</taxon>
        <taxon>Ochrophyta</taxon>
        <taxon>PX clade</taxon>
        <taxon>Phaeophyceae</taxon>
        <taxon>Ectocarpales</taxon>
        <taxon>Ectocarpaceae</taxon>
        <taxon>Ectocarpus</taxon>
    </lineage>
</organism>
<feature type="transmembrane region" description="Helical" evidence="1">
    <location>
        <begin position="16"/>
        <end position="35"/>
    </location>
</feature>
<proteinExistence type="predicted"/>
<dbReference type="EMBL" id="FN649014">
    <property type="protein sequence ID" value="CBN75318.1"/>
    <property type="molecule type" value="Genomic_DNA"/>
</dbReference>
<dbReference type="AlphaFoldDB" id="D8LT44"/>
<keyword evidence="3" id="KW-1185">Reference proteome</keyword>
<dbReference type="Proteomes" id="UP000002630">
    <property type="component" value="Linkage Group LG06"/>
</dbReference>
<keyword evidence="1" id="KW-1133">Transmembrane helix</keyword>
<protein>
    <submittedName>
        <fullName evidence="2">Uncharacterized protein</fullName>
    </submittedName>
</protein>
<keyword evidence="1" id="KW-0472">Membrane</keyword>
<accession>D8LT44</accession>
<name>D8LT44_ECTSI</name>
<dbReference type="InParanoid" id="D8LT44"/>
<evidence type="ECO:0000313" key="3">
    <source>
        <dbReference type="Proteomes" id="UP000002630"/>
    </source>
</evidence>
<gene>
    <name evidence="2" type="ORF">Esi_0078_0050</name>
</gene>
<evidence type="ECO:0000256" key="1">
    <source>
        <dbReference type="SAM" id="Phobius"/>
    </source>
</evidence>
<sequence>MWKPEEVVPRHKRRAVLLWTTLIVGIISYSTYTLYRGLKRREDPGTTFKLSNNIYQYPDLWVCLYVNYGCDEMELQEECVNSSNATEGGETLAVFYPGGEYEQVIPGEQILSKDKGFFCVEYETSTITTFLGQEPETGEYLDHILLDMSWYPGGYNDSKTCLAEGWGTHNEWIYITFKDAGTGSLSSEIPLPYTCITNGSTSREFTHVGIEVTKVERLSGDIDVTFEAKSVITTTQKIEVGCKGGYMRPVGYDTHGNGLSRARCSRKRYRVQAFHANVGICRDNDQQR</sequence>
<reference evidence="2 3" key="1">
    <citation type="journal article" date="2010" name="Nature">
        <title>The Ectocarpus genome and the independent evolution of multicellularity in brown algae.</title>
        <authorList>
            <person name="Cock J.M."/>
            <person name="Sterck L."/>
            <person name="Rouze P."/>
            <person name="Scornet D."/>
            <person name="Allen A.E."/>
            <person name="Amoutzias G."/>
            <person name="Anthouard V."/>
            <person name="Artiguenave F."/>
            <person name="Aury J.M."/>
            <person name="Badger J.H."/>
            <person name="Beszteri B."/>
            <person name="Billiau K."/>
            <person name="Bonnet E."/>
            <person name="Bothwell J.H."/>
            <person name="Bowler C."/>
            <person name="Boyen C."/>
            <person name="Brownlee C."/>
            <person name="Carrano C.J."/>
            <person name="Charrier B."/>
            <person name="Cho G.Y."/>
            <person name="Coelho S.M."/>
            <person name="Collen J."/>
            <person name="Corre E."/>
            <person name="Da Silva C."/>
            <person name="Delage L."/>
            <person name="Delaroque N."/>
            <person name="Dittami S.M."/>
            <person name="Doulbeau S."/>
            <person name="Elias M."/>
            <person name="Farnham G."/>
            <person name="Gachon C.M."/>
            <person name="Gschloessl B."/>
            <person name="Heesch S."/>
            <person name="Jabbari K."/>
            <person name="Jubin C."/>
            <person name="Kawai H."/>
            <person name="Kimura K."/>
            <person name="Kloareg B."/>
            <person name="Kupper F.C."/>
            <person name="Lang D."/>
            <person name="Le Bail A."/>
            <person name="Leblanc C."/>
            <person name="Lerouge P."/>
            <person name="Lohr M."/>
            <person name="Lopez P.J."/>
            <person name="Martens C."/>
            <person name="Maumus F."/>
            <person name="Michel G."/>
            <person name="Miranda-Saavedra D."/>
            <person name="Morales J."/>
            <person name="Moreau H."/>
            <person name="Motomura T."/>
            <person name="Nagasato C."/>
            <person name="Napoli C.A."/>
            <person name="Nelson D.R."/>
            <person name="Nyvall-Collen P."/>
            <person name="Peters A.F."/>
            <person name="Pommier C."/>
            <person name="Potin P."/>
            <person name="Poulain J."/>
            <person name="Quesneville H."/>
            <person name="Read B."/>
            <person name="Rensing S.A."/>
            <person name="Ritter A."/>
            <person name="Rousvoal S."/>
            <person name="Samanta M."/>
            <person name="Samson G."/>
            <person name="Schroeder D.C."/>
            <person name="Segurens B."/>
            <person name="Strittmatter M."/>
            <person name="Tonon T."/>
            <person name="Tregear J.W."/>
            <person name="Valentin K."/>
            <person name="von Dassow P."/>
            <person name="Yamagishi T."/>
            <person name="Van de Peer Y."/>
            <person name="Wincker P."/>
        </authorList>
    </citation>
    <scope>NUCLEOTIDE SEQUENCE [LARGE SCALE GENOMIC DNA]</scope>
    <source>
        <strain evidence="3">Ec32 / CCAP1310/4</strain>
    </source>
</reference>